<dbReference type="AlphaFoldDB" id="A0A1X7CH90"/>
<evidence type="ECO:0000313" key="1">
    <source>
        <dbReference type="EMBL" id="SME96066.1"/>
    </source>
</evidence>
<dbReference type="EMBL" id="FWZU01000001">
    <property type="protein sequence ID" value="SME96066.1"/>
    <property type="molecule type" value="Genomic_DNA"/>
</dbReference>
<dbReference type="SUPFAM" id="SSF48452">
    <property type="entry name" value="TPR-like"/>
    <property type="match status" value="1"/>
</dbReference>
<protein>
    <submittedName>
        <fullName evidence="1">Tetratricopeptide repeat-containing protein</fullName>
    </submittedName>
</protein>
<organism evidence="1 2">
    <name type="scientific">Desulfovibrio gilichinskyi</name>
    <dbReference type="NCBI Taxonomy" id="1519643"/>
    <lineage>
        <taxon>Bacteria</taxon>
        <taxon>Pseudomonadati</taxon>
        <taxon>Thermodesulfobacteriota</taxon>
        <taxon>Desulfovibrionia</taxon>
        <taxon>Desulfovibrionales</taxon>
        <taxon>Desulfovibrionaceae</taxon>
        <taxon>Desulfovibrio</taxon>
    </lineage>
</organism>
<accession>A0A1X7CH90</accession>
<gene>
    <name evidence="1" type="ORF">SAMN06295933_0862</name>
</gene>
<dbReference type="OrthoDB" id="5461261at2"/>
<dbReference type="Pfam" id="PF13424">
    <property type="entry name" value="TPR_12"/>
    <property type="match status" value="1"/>
</dbReference>
<proteinExistence type="predicted"/>
<dbReference type="Proteomes" id="UP000192906">
    <property type="component" value="Unassembled WGS sequence"/>
</dbReference>
<dbReference type="InterPro" id="IPR011990">
    <property type="entry name" value="TPR-like_helical_dom_sf"/>
</dbReference>
<dbReference type="RefSeq" id="WP_085098782.1">
    <property type="nucleotide sequence ID" value="NZ_FWZU01000001.1"/>
</dbReference>
<keyword evidence="2" id="KW-1185">Reference proteome</keyword>
<evidence type="ECO:0000313" key="2">
    <source>
        <dbReference type="Proteomes" id="UP000192906"/>
    </source>
</evidence>
<dbReference type="STRING" id="1519643.SAMN06295933_0862"/>
<dbReference type="SMART" id="SM00028">
    <property type="entry name" value="TPR"/>
    <property type="match status" value="2"/>
</dbReference>
<name>A0A1X7CH90_9BACT</name>
<dbReference type="InterPro" id="IPR019734">
    <property type="entry name" value="TPR_rpt"/>
</dbReference>
<sequence>MCGFSNAWKLNREGMAACNEGDFDKAEENILKAINLASCNSRKIHRATMYNNLSVIYQMSGRINDAVQAYGTAISYLNPSHKGQAALIARMKGKIESLKDIAA</sequence>
<reference evidence="2" key="1">
    <citation type="submission" date="2017-04" db="EMBL/GenBank/DDBJ databases">
        <authorList>
            <person name="Varghese N."/>
            <person name="Submissions S."/>
        </authorList>
    </citation>
    <scope>NUCLEOTIDE SEQUENCE [LARGE SCALE GENOMIC DNA]</scope>
    <source>
        <strain evidence="2">K3S</strain>
    </source>
</reference>
<dbReference type="Gene3D" id="1.25.40.10">
    <property type="entry name" value="Tetratricopeptide repeat domain"/>
    <property type="match status" value="1"/>
</dbReference>